<dbReference type="InterPro" id="IPR045540">
    <property type="entry name" value="YegS/DAGK_C"/>
</dbReference>
<dbReference type="GO" id="GO:0001727">
    <property type="term" value="F:lipid kinase activity"/>
    <property type="evidence" value="ECO:0007669"/>
    <property type="project" value="UniProtKB-ARBA"/>
</dbReference>
<accession>A0A0A0K611</accession>
<proteinExistence type="predicted"/>
<protein>
    <recommendedName>
        <fullName evidence="1">YegS/DAGK C-terminal domain-containing protein</fullName>
    </recommendedName>
</protein>
<dbReference type="Gene3D" id="2.60.200.40">
    <property type="match status" value="1"/>
</dbReference>
<reference evidence="2 3" key="4">
    <citation type="journal article" date="2011" name="BMC Genomics">
        <title>RNA-Seq improves annotation of protein-coding genes in the cucumber genome.</title>
        <authorList>
            <person name="Li Z."/>
            <person name="Zhang Z."/>
            <person name="Yan P."/>
            <person name="Huang S."/>
            <person name="Fei Z."/>
            <person name="Lin K."/>
        </authorList>
    </citation>
    <scope>NUCLEOTIDE SEQUENCE [LARGE SCALE GENOMIC DNA]</scope>
    <source>
        <strain evidence="3">cv. 9930</strain>
    </source>
</reference>
<dbReference type="PANTHER" id="PTHR12358">
    <property type="entry name" value="SPHINGOSINE KINASE"/>
    <property type="match status" value="1"/>
</dbReference>
<keyword evidence="3" id="KW-1185">Reference proteome</keyword>
<dbReference type="Gramene" id="KGN44364">
    <property type="protein sequence ID" value="KGN44364"/>
    <property type="gene ID" value="Csa_7G270580"/>
</dbReference>
<dbReference type="GO" id="GO:0006629">
    <property type="term" value="P:lipid metabolic process"/>
    <property type="evidence" value="ECO:0007669"/>
    <property type="project" value="UniProtKB-ARBA"/>
</dbReference>
<reference evidence="2 3" key="3">
    <citation type="journal article" date="2010" name="BMC Genomics">
        <title>Transcriptome sequencing and comparative analysis of cucumber flowers with different sex types.</title>
        <authorList>
            <person name="Guo S."/>
            <person name="Zheng Y."/>
            <person name="Joung J.G."/>
            <person name="Liu S."/>
            <person name="Zhang Z."/>
            <person name="Crasta O.R."/>
            <person name="Sobral B.W."/>
            <person name="Xu Y."/>
            <person name="Huang S."/>
            <person name="Fei Z."/>
        </authorList>
    </citation>
    <scope>NUCLEOTIDE SEQUENCE [LARGE SCALE GENOMIC DNA]</scope>
    <source>
        <strain evidence="3">cv. 9930</strain>
    </source>
</reference>
<dbReference type="Proteomes" id="UP000029981">
    <property type="component" value="Chromosome 7"/>
</dbReference>
<dbReference type="Pfam" id="PF19279">
    <property type="entry name" value="YegS_C"/>
    <property type="match status" value="1"/>
</dbReference>
<dbReference type="STRING" id="3659.A0A0A0K611"/>
<dbReference type="SUPFAM" id="SSF111331">
    <property type="entry name" value="NAD kinase/diacylglycerol kinase-like"/>
    <property type="match status" value="1"/>
</dbReference>
<evidence type="ECO:0000259" key="1">
    <source>
        <dbReference type="Pfam" id="PF19279"/>
    </source>
</evidence>
<dbReference type="InterPro" id="IPR016064">
    <property type="entry name" value="NAD/diacylglycerol_kinase_sf"/>
</dbReference>
<name>A0A0A0K611_CUCSA</name>
<sequence>MERNSRIFNLFYGIIVVCSFDRTDPISLKVDYAEWELYPQVTALCIGNAKYFGGGMKIVPNADPSNRSLEVVILQDFKWYDFILNLHKIYNGTYLTVKNVTSRSFMLETCGSRGEETIIELDLHGAL</sequence>
<evidence type="ECO:0000313" key="2">
    <source>
        <dbReference type="EMBL" id="KGN44364.1"/>
    </source>
</evidence>
<organism evidence="2 3">
    <name type="scientific">Cucumis sativus</name>
    <name type="common">Cucumber</name>
    <dbReference type="NCBI Taxonomy" id="3659"/>
    <lineage>
        <taxon>Eukaryota</taxon>
        <taxon>Viridiplantae</taxon>
        <taxon>Streptophyta</taxon>
        <taxon>Embryophyta</taxon>
        <taxon>Tracheophyta</taxon>
        <taxon>Spermatophyta</taxon>
        <taxon>Magnoliopsida</taxon>
        <taxon>eudicotyledons</taxon>
        <taxon>Gunneridae</taxon>
        <taxon>Pentapetalae</taxon>
        <taxon>rosids</taxon>
        <taxon>fabids</taxon>
        <taxon>Cucurbitales</taxon>
        <taxon>Cucurbitaceae</taxon>
        <taxon>Benincaseae</taxon>
        <taxon>Cucumis</taxon>
    </lineage>
</organism>
<dbReference type="PANTHER" id="PTHR12358:SF54">
    <property type="entry name" value="SPHINGOSINE KINASE RELATED PROTEIN"/>
    <property type="match status" value="1"/>
</dbReference>
<dbReference type="EMBL" id="CM002928">
    <property type="protein sequence ID" value="KGN44364.1"/>
    <property type="molecule type" value="Genomic_DNA"/>
</dbReference>
<reference evidence="2 3" key="1">
    <citation type="journal article" date="2009" name="Nat. Genet.">
        <title>The genome of the cucumber, Cucumis sativus L.</title>
        <authorList>
            <person name="Huang S."/>
            <person name="Li R."/>
            <person name="Zhang Z."/>
            <person name="Li L."/>
            <person name="Gu X."/>
            <person name="Fan W."/>
            <person name="Lucas W.J."/>
            <person name="Wang X."/>
            <person name="Xie B."/>
            <person name="Ni P."/>
            <person name="Ren Y."/>
            <person name="Zhu H."/>
            <person name="Li J."/>
            <person name="Lin K."/>
            <person name="Jin W."/>
            <person name="Fei Z."/>
            <person name="Li G."/>
            <person name="Staub J."/>
            <person name="Kilian A."/>
            <person name="van der Vossen E.A."/>
            <person name="Wu Y."/>
            <person name="Guo J."/>
            <person name="He J."/>
            <person name="Jia Z."/>
            <person name="Ren Y."/>
            <person name="Tian G."/>
            <person name="Lu Y."/>
            <person name="Ruan J."/>
            <person name="Qian W."/>
            <person name="Wang M."/>
            <person name="Huang Q."/>
            <person name="Li B."/>
            <person name="Xuan Z."/>
            <person name="Cao J."/>
            <person name="Asan"/>
            <person name="Wu Z."/>
            <person name="Zhang J."/>
            <person name="Cai Q."/>
            <person name="Bai Y."/>
            <person name="Zhao B."/>
            <person name="Han Y."/>
            <person name="Li Y."/>
            <person name="Li X."/>
            <person name="Wang S."/>
            <person name="Shi Q."/>
            <person name="Liu S."/>
            <person name="Cho W.K."/>
            <person name="Kim J.Y."/>
            <person name="Xu Y."/>
            <person name="Heller-Uszynska K."/>
            <person name="Miao H."/>
            <person name="Cheng Z."/>
            <person name="Zhang S."/>
            <person name="Wu J."/>
            <person name="Yang Y."/>
            <person name="Kang H."/>
            <person name="Li M."/>
            <person name="Liang H."/>
            <person name="Ren X."/>
            <person name="Shi Z."/>
            <person name="Wen M."/>
            <person name="Jian M."/>
            <person name="Yang H."/>
            <person name="Zhang G."/>
            <person name="Yang Z."/>
            <person name="Chen R."/>
            <person name="Liu S."/>
            <person name="Li J."/>
            <person name="Ma L."/>
            <person name="Liu H."/>
            <person name="Zhou Y."/>
            <person name="Zhao J."/>
            <person name="Fang X."/>
            <person name="Li G."/>
            <person name="Fang L."/>
            <person name="Li Y."/>
            <person name="Liu D."/>
            <person name="Zheng H."/>
            <person name="Zhang Y."/>
            <person name="Qin N."/>
            <person name="Li Z."/>
            <person name="Yang G."/>
            <person name="Yang S."/>
            <person name="Bolund L."/>
            <person name="Kristiansen K."/>
            <person name="Zheng H."/>
            <person name="Li S."/>
            <person name="Zhang X."/>
            <person name="Yang H."/>
            <person name="Wang J."/>
            <person name="Sun R."/>
            <person name="Zhang B."/>
            <person name="Jiang S."/>
            <person name="Wang J."/>
            <person name="Du Y."/>
            <person name="Li S."/>
        </authorList>
    </citation>
    <scope>NUCLEOTIDE SEQUENCE [LARGE SCALE GENOMIC DNA]</scope>
    <source>
        <strain evidence="3">cv. 9930</strain>
    </source>
</reference>
<dbReference type="InterPro" id="IPR050187">
    <property type="entry name" value="Lipid_Phosphate_FormReg"/>
</dbReference>
<gene>
    <name evidence="2" type="ORF">Csa_7G270580</name>
</gene>
<feature type="domain" description="YegS/DAGK C-terminal" evidence="1">
    <location>
        <begin position="9"/>
        <end position="101"/>
    </location>
</feature>
<dbReference type="AlphaFoldDB" id="A0A0A0K611"/>
<reference evidence="2 3" key="2">
    <citation type="journal article" date="2009" name="PLoS ONE">
        <title>An integrated genetic and cytogenetic map of the cucumber genome.</title>
        <authorList>
            <person name="Ren Y."/>
            <person name="Zhang Z."/>
            <person name="Liu J."/>
            <person name="Staub J.E."/>
            <person name="Han Y."/>
            <person name="Cheng Z."/>
            <person name="Li X."/>
            <person name="Lu J."/>
            <person name="Miao H."/>
            <person name="Kang H."/>
            <person name="Xie B."/>
            <person name="Gu X."/>
            <person name="Wang X."/>
            <person name="Du Y."/>
            <person name="Jin W."/>
            <person name="Huang S."/>
        </authorList>
    </citation>
    <scope>NUCLEOTIDE SEQUENCE [LARGE SCALE GENOMIC DNA]</scope>
    <source>
        <strain evidence="3">cv. 9930</strain>
    </source>
</reference>
<evidence type="ECO:0000313" key="3">
    <source>
        <dbReference type="Proteomes" id="UP000029981"/>
    </source>
</evidence>